<dbReference type="Gene3D" id="3.40.50.2000">
    <property type="entry name" value="Glycogen Phosphorylase B"/>
    <property type="match status" value="1"/>
</dbReference>
<accession>A0A7G9R2E9</accession>
<organism evidence="2 3">
    <name type="scientific">Phycicoccus endophyticus</name>
    <dbReference type="NCBI Taxonomy" id="1690220"/>
    <lineage>
        <taxon>Bacteria</taxon>
        <taxon>Bacillati</taxon>
        <taxon>Actinomycetota</taxon>
        <taxon>Actinomycetes</taxon>
        <taxon>Micrococcales</taxon>
        <taxon>Intrasporangiaceae</taxon>
        <taxon>Phycicoccus</taxon>
    </lineage>
</organism>
<dbReference type="SUPFAM" id="SSF53756">
    <property type="entry name" value="UDP-Glycosyltransferase/glycogen phosphorylase"/>
    <property type="match status" value="1"/>
</dbReference>
<dbReference type="GO" id="GO:0016758">
    <property type="term" value="F:hexosyltransferase activity"/>
    <property type="evidence" value="ECO:0007669"/>
    <property type="project" value="InterPro"/>
</dbReference>
<proteinExistence type="predicted"/>
<dbReference type="EMBL" id="CP060712">
    <property type="protein sequence ID" value="QNN49774.1"/>
    <property type="molecule type" value="Genomic_DNA"/>
</dbReference>
<dbReference type="AlphaFoldDB" id="A0A7G9R2E9"/>
<name>A0A7G9R2E9_9MICO</name>
<evidence type="ECO:0000259" key="1">
    <source>
        <dbReference type="Pfam" id="PF04101"/>
    </source>
</evidence>
<feature type="domain" description="Glycosyl transferase family 28 C-terminal" evidence="1">
    <location>
        <begin position="6"/>
        <end position="116"/>
    </location>
</feature>
<reference evidence="2 3" key="1">
    <citation type="submission" date="2020-08" db="EMBL/GenBank/DDBJ databases">
        <title>Genome sequence of Phycicoccus endophyticus JCM 31784T.</title>
        <authorList>
            <person name="Hyun D.-W."/>
            <person name="Bae J.-W."/>
        </authorList>
    </citation>
    <scope>NUCLEOTIDE SEQUENCE [LARGE SCALE GENOMIC DNA]</scope>
    <source>
        <strain evidence="2 3">JCM 31784</strain>
    </source>
</reference>
<dbReference type="Proteomes" id="UP000515976">
    <property type="component" value="Chromosome"/>
</dbReference>
<gene>
    <name evidence="2" type="ORF">H9L10_01365</name>
</gene>
<dbReference type="KEGG" id="pei:H9L10_01365"/>
<keyword evidence="2" id="KW-0808">Transferase</keyword>
<evidence type="ECO:0000313" key="2">
    <source>
        <dbReference type="EMBL" id="QNN49774.1"/>
    </source>
</evidence>
<dbReference type="InterPro" id="IPR007235">
    <property type="entry name" value="Glyco_trans_28_C"/>
</dbReference>
<dbReference type="RefSeq" id="WP_166104951.1">
    <property type="nucleotide sequence ID" value="NZ_BMMY01000004.1"/>
</dbReference>
<protein>
    <submittedName>
        <fullName evidence="2">Glycosyl transferase family 28</fullName>
    </submittedName>
</protein>
<evidence type="ECO:0000313" key="3">
    <source>
        <dbReference type="Proteomes" id="UP000515976"/>
    </source>
</evidence>
<sequence>MTTRRVLVSVGSDHHPYDRLVRWVDAFAAQRPDVDVFVQYGTSAAPRHASGAAYLQHSELTRLMDEVDVIVTQGGPTGITESRRHGIKPVVAPRHARLGEHVDDHQRAFARFLGEIGEVILVDTEDASEFTARLSAVLEDVSSVRVDPSADDVAIAASVSHFAELVAALPRHRGAEAEQVLR</sequence>
<keyword evidence="3" id="KW-1185">Reference proteome</keyword>
<dbReference type="Pfam" id="PF04101">
    <property type="entry name" value="Glyco_tran_28_C"/>
    <property type="match status" value="1"/>
</dbReference>